<dbReference type="GeneID" id="6753866"/>
<dbReference type="Pfam" id="PF09768">
    <property type="entry name" value="Peptidase_M76"/>
    <property type="match status" value="1"/>
</dbReference>
<dbReference type="RefSeq" id="XP_002113078.1">
    <property type="nucleotide sequence ID" value="XM_002113042.1"/>
</dbReference>
<evidence type="ECO:0000256" key="3">
    <source>
        <dbReference type="ARBA" id="ARBA00022723"/>
    </source>
</evidence>
<evidence type="ECO:0000256" key="2">
    <source>
        <dbReference type="ARBA" id="ARBA00022670"/>
    </source>
</evidence>
<dbReference type="InParanoid" id="B3RWU6"/>
<keyword evidence="2 6" id="KW-0645">Protease</keyword>
<protein>
    <recommendedName>
        <fullName evidence="6">Mitochondrial inner membrane protease ATP23</fullName>
        <ecNumber evidence="6">3.4.24.-</ecNumber>
    </recommendedName>
</protein>
<keyword evidence="5 6" id="KW-0482">Metalloprotease</keyword>
<dbReference type="OMA" id="ESVWDVC"/>
<dbReference type="AlphaFoldDB" id="B3RWU6"/>
<accession>B3RWU6</accession>
<dbReference type="KEGG" id="tad:TRIADDRAFT_63972"/>
<comment type="similarity">
    <text evidence="1 6">Belongs to the peptidase M76 family.</text>
</comment>
<dbReference type="FunCoup" id="B3RWU6">
    <property type="interactions" value="1379"/>
</dbReference>
<evidence type="ECO:0000313" key="8">
    <source>
        <dbReference type="Proteomes" id="UP000009022"/>
    </source>
</evidence>
<dbReference type="GO" id="GO:0046872">
    <property type="term" value="F:metal ion binding"/>
    <property type="evidence" value="ECO:0007669"/>
    <property type="project" value="UniProtKB-KW"/>
</dbReference>
<sequence length="202" mass="23078">MAEQESSEAERINYPARHGPFGSDNKYHVVCEKWKNYAIRSPYVKFMLESMKKLGCEVNIEKQLVCEPCSGKVLGGFDSRASQIVLCENTIYSPGCMKDVLTHELIHAYDHCRAHVDWLNIHHLACSEIRAANLSGDCFFWKENLARFNFGLKQHQQKCVKDRAVKSILCVMDVDENEARNAVDTVFDSCFADLDPFDRIPP</sequence>
<dbReference type="eggNOG" id="KOG3314">
    <property type="taxonomic scope" value="Eukaryota"/>
</dbReference>
<dbReference type="PANTHER" id="PTHR21711">
    <property type="entry name" value="MITOCHONDRIAL INNER MEMBRANE PROTEASE"/>
    <property type="match status" value="1"/>
</dbReference>
<keyword evidence="8" id="KW-1185">Reference proteome</keyword>
<evidence type="ECO:0000256" key="4">
    <source>
        <dbReference type="ARBA" id="ARBA00022801"/>
    </source>
</evidence>
<dbReference type="GO" id="GO:0033615">
    <property type="term" value="P:mitochondrial proton-transporting ATP synthase complex assembly"/>
    <property type="evidence" value="ECO:0000318"/>
    <property type="project" value="GO_Central"/>
</dbReference>
<name>B3RWU6_TRIAD</name>
<dbReference type="EMBL" id="DS985245">
    <property type="protein sequence ID" value="EDV25188.1"/>
    <property type="molecule type" value="Genomic_DNA"/>
</dbReference>
<dbReference type="GO" id="GO:0034982">
    <property type="term" value="P:mitochondrial protein processing"/>
    <property type="evidence" value="ECO:0000318"/>
    <property type="project" value="GO_Central"/>
</dbReference>
<dbReference type="HOGENOM" id="CLU_079125_0_0_1"/>
<dbReference type="PANTHER" id="PTHR21711:SF0">
    <property type="entry name" value="MITOCHONDRIAL INNER MEMBRANE PROTEASE ATP23 HOMOLOG"/>
    <property type="match status" value="1"/>
</dbReference>
<gene>
    <name evidence="7" type="ORF">TRIADDRAFT_63972</name>
</gene>
<evidence type="ECO:0000256" key="5">
    <source>
        <dbReference type="ARBA" id="ARBA00023049"/>
    </source>
</evidence>
<proteinExistence type="inferred from homology"/>
<dbReference type="GO" id="GO:0005739">
    <property type="term" value="C:mitochondrion"/>
    <property type="evidence" value="ECO:0007669"/>
    <property type="project" value="GOC"/>
</dbReference>
<organism evidence="7 8">
    <name type="scientific">Trichoplax adhaerens</name>
    <name type="common">Trichoplax reptans</name>
    <dbReference type="NCBI Taxonomy" id="10228"/>
    <lineage>
        <taxon>Eukaryota</taxon>
        <taxon>Metazoa</taxon>
        <taxon>Placozoa</taxon>
        <taxon>Uniplacotomia</taxon>
        <taxon>Trichoplacea</taxon>
        <taxon>Trichoplacidae</taxon>
        <taxon>Trichoplax</taxon>
    </lineage>
</organism>
<dbReference type="MEROPS" id="M76.001"/>
<dbReference type="PhylomeDB" id="B3RWU6"/>
<evidence type="ECO:0000256" key="1">
    <source>
        <dbReference type="ARBA" id="ARBA00009915"/>
    </source>
</evidence>
<keyword evidence="4 6" id="KW-0378">Hydrolase</keyword>
<dbReference type="InterPro" id="IPR019165">
    <property type="entry name" value="Peptidase_M76_ATP23"/>
</dbReference>
<dbReference type="CTD" id="6753866"/>
<evidence type="ECO:0000256" key="6">
    <source>
        <dbReference type="RuleBase" id="RU364057"/>
    </source>
</evidence>
<reference evidence="7 8" key="1">
    <citation type="journal article" date="2008" name="Nature">
        <title>The Trichoplax genome and the nature of placozoans.</title>
        <authorList>
            <person name="Srivastava M."/>
            <person name="Begovic E."/>
            <person name="Chapman J."/>
            <person name="Putnam N.H."/>
            <person name="Hellsten U."/>
            <person name="Kawashima T."/>
            <person name="Kuo A."/>
            <person name="Mitros T."/>
            <person name="Salamov A."/>
            <person name="Carpenter M.L."/>
            <person name="Signorovitch A.Y."/>
            <person name="Moreno M.A."/>
            <person name="Kamm K."/>
            <person name="Grimwood J."/>
            <person name="Schmutz J."/>
            <person name="Shapiro H."/>
            <person name="Grigoriev I.V."/>
            <person name="Buss L.W."/>
            <person name="Schierwater B."/>
            <person name="Dellaporta S.L."/>
            <person name="Rokhsar D.S."/>
        </authorList>
    </citation>
    <scope>NUCLEOTIDE SEQUENCE [LARGE SCALE GENOMIC DNA]</scope>
    <source>
        <strain evidence="7 8">Grell-BS-1999</strain>
    </source>
</reference>
<keyword evidence="3 6" id="KW-0479">Metal-binding</keyword>
<dbReference type="EC" id="3.4.24.-" evidence="6"/>
<dbReference type="Proteomes" id="UP000009022">
    <property type="component" value="Unassembled WGS sequence"/>
</dbReference>
<dbReference type="GO" id="GO:0004222">
    <property type="term" value="F:metalloendopeptidase activity"/>
    <property type="evidence" value="ECO:0007669"/>
    <property type="project" value="InterPro"/>
</dbReference>
<dbReference type="STRING" id="10228.B3RWU6"/>
<dbReference type="OrthoDB" id="285308at2759"/>
<evidence type="ECO:0000313" key="7">
    <source>
        <dbReference type="EMBL" id="EDV25188.1"/>
    </source>
</evidence>